<dbReference type="EMBL" id="BAMD01000023">
    <property type="protein sequence ID" value="GAF03425.1"/>
    <property type="molecule type" value="Genomic_DNA"/>
</dbReference>
<feature type="domain" description="Sugar 3,4-ketoisomerase QdtA cupin" evidence="1">
    <location>
        <begin position="14"/>
        <end position="141"/>
    </location>
</feature>
<dbReference type="Pfam" id="PF05523">
    <property type="entry name" value="FdtA"/>
    <property type="match status" value="1"/>
</dbReference>
<dbReference type="InterPro" id="IPR014710">
    <property type="entry name" value="RmlC-like_jellyroll"/>
</dbReference>
<dbReference type="CDD" id="cd20292">
    <property type="entry name" value="cupin_QdtA-like"/>
    <property type="match status" value="1"/>
</dbReference>
<evidence type="ECO:0000259" key="1">
    <source>
        <dbReference type="Pfam" id="PF05523"/>
    </source>
</evidence>
<gene>
    <name evidence="2" type="ORF">JCM21142_52100</name>
</gene>
<evidence type="ECO:0000313" key="2">
    <source>
        <dbReference type="EMBL" id="GAF03425.1"/>
    </source>
</evidence>
<dbReference type="SUPFAM" id="SSF51182">
    <property type="entry name" value="RmlC-like cupins"/>
    <property type="match status" value="1"/>
</dbReference>
<dbReference type="AlphaFoldDB" id="W7XXZ5"/>
<evidence type="ECO:0000313" key="3">
    <source>
        <dbReference type="Proteomes" id="UP000019402"/>
    </source>
</evidence>
<keyword evidence="3" id="KW-1185">Reference proteome</keyword>
<dbReference type="InterPro" id="IPR011051">
    <property type="entry name" value="RmlC_Cupin_sf"/>
</dbReference>
<dbReference type="Gene3D" id="2.60.120.10">
    <property type="entry name" value="Jelly Rolls"/>
    <property type="match status" value="1"/>
</dbReference>
<reference evidence="2 3" key="1">
    <citation type="journal article" date="2014" name="Genome Announc.">
        <title>Draft Genome Sequence of Cytophaga fermentans JCM 21142T, a Facultative Anaerobe Isolated from Marine Mud.</title>
        <authorList>
            <person name="Starns D."/>
            <person name="Oshima K."/>
            <person name="Suda W."/>
            <person name="Iino T."/>
            <person name="Yuki M."/>
            <person name="Inoue J."/>
            <person name="Kitamura K."/>
            <person name="Iida T."/>
            <person name="Darby A."/>
            <person name="Hattori M."/>
            <person name="Ohkuma M."/>
        </authorList>
    </citation>
    <scope>NUCLEOTIDE SEQUENCE [LARGE SCALE GENOMIC DNA]</scope>
    <source>
        <strain evidence="2 3">JCM 21142</strain>
    </source>
</reference>
<dbReference type="RefSeq" id="WP_235208155.1">
    <property type="nucleotide sequence ID" value="NZ_BAMD01000023.1"/>
</dbReference>
<organism evidence="2 3">
    <name type="scientific">Saccharicrinis fermentans DSM 9555 = JCM 21142</name>
    <dbReference type="NCBI Taxonomy" id="869213"/>
    <lineage>
        <taxon>Bacteria</taxon>
        <taxon>Pseudomonadati</taxon>
        <taxon>Bacteroidota</taxon>
        <taxon>Bacteroidia</taxon>
        <taxon>Marinilabiliales</taxon>
        <taxon>Marinilabiliaceae</taxon>
        <taxon>Saccharicrinis</taxon>
    </lineage>
</organism>
<comment type="caution">
    <text evidence="2">The sequence shown here is derived from an EMBL/GenBank/DDBJ whole genome shotgun (WGS) entry which is preliminary data.</text>
</comment>
<proteinExistence type="predicted"/>
<dbReference type="STRING" id="869213.GCA_000517085_03998"/>
<protein>
    <recommendedName>
        <fullName evidence="1">Sugar 3,4-ketoisomerase QdtA cupin domain-containing protein</fullName>
    </recommendedName>
</protein>
<dbReference type="InterPro" id="IPR008894">
    <property type="entry name" value="QdtA_cupin_dom"/>
</dbReference>
<sequence length="145" mass="16905">MSVGKDKKTMYYNEVKEIELPKIKDLRGNLTFLEQNNHIPFPIKRVYWIYDVPGGENRGGHAFKNTSEFIIPLSGGFTVDIKRGEKKSFFQLTQTNKGLYVPAMTWRKIGSFISNSVCLVITDTEFKDNIYIRDFMEYIKIYNTL</sequence>
<accession>W7XXZ5</accession>
<dbReference type="eggNOG" id="COG1898">
    <property type="taxonomic scope" value="Bacteria"/>
</dbReference>
<dbReference type="Proteomes" id="UP000019402">
    <property type="component" value="Unassembled WGS sequence"/>
</dbReference>
<name>W7XXZ5_9BACT</name>